<dbReference type="Pfam" id="PF00067">
    <property type="entry name" value="p450"/>
    <property type="match status" value="1"/>
</dbReference>
<dbReference type="InterPro" id="IPR001128">
    <property type="entry name" value="Cyt_P450"/>
</dbReference>
<gene>
    <name evidence="2" type="ORF">ACFOVU_04880</name>
</gene>
<dbReference type="SUPFAM" id="SSF48264">
    <property type="entry name" value="Cytochrome P450"/>
    <property type="match status" value="1"/>
</dbReference>
<comment type="caution">
    <text evidence="2">The sequence shown here is derived from an EMBL/GenBank/DDBJ whole genome shotgun (WGS) entry which is preliminary data.</text>
</comment>
<dbReference type="Gene3D" id="1.10.630.10">
    <property type="entry name" value="Cytochrome P450"/>
    <property type="match status" value="1"/>
</dbReference>
<keyword evidence="3" id="KW-1185">Reference proteome</keyword>
<dbReference type="PANTHER" id="PTHR46696:SF1">
    <property type="entry name" value="CYTOCHROME P450 YJIB-RELATED"/>
    <property type="match status" value="1"/>
</dbReference>
<dbReference type="PANTHER" id="PTHR46696">
    <property type="entry name" value="P450, PUTATIVE (EUROFUNG)-RELATED"/>
    <property type="match status" value="1"/>
</dbReference>
<organism evidence="2 3">
    <name type="scientific">Nocardiopsis sediminis</name>
    <dbReference type="NCBI Taxonomy" id="1778267"/>
    <lineage>
        <taxon>Bacteria</taxon>
        <taxon>Bacillati</taxon>
        <taxon>Actinomycetota</taxon>
        <taxon>Actinomycetes</taxon>
        <taxon>Streptosporangiales</taxon>
        <taxon>Nocardiopsidaceae</taxon>
        <taxon>Nocardiopsis</taxon>
    </lineage>
</organism>
<reference evidence="3" key="1">
    <citation type="journal article" date="2019" name="Int. J. Syst. Evol. Microbiol.">
        <title>The Global Catalogue of Microorganisms (GCM) 10K type strain sequencing project: providing services to taxonomists for standard genome sequencing and annotation.</title>
        <authorList>
            <consortium name="The Broad Institute Genomics Platform"/>
            <consortium name="The Broad Institute Genome Sequencing Center for Infectious Disease"/>
            <person name="Wu L."/>
            <person name="Ma J."/>
        </authorList>
    </citation>
    <scope>NUCLEOTIDE SEQUENCE [LARGE SCALE GENOMIC DNA]</scope>
    <source>
        <strain evidence="3">TBRC 1826</strain>
    </source>
</reference>
<dbReference type="InterPro" id="IPR036396">
    <property type="entry name" value="Cyt_P450_sf"/>
</dbReference>
<evidence type="ECO:0000256" key="1">
    <source>
        <dbReference type="ARBA" id="ARBA00010617"/>
    </source>
</evidence>
<dbReference type="InterPro" id="IPR002397">
    <property type="entry name" value="Cyt_P450_B"/>
</dbReference>
<protein>
    <submittedName>
        <fullName evidence="2">Cytochrome P450</fullName>
    </submittedName>
</protein>
<evidence type="ECO:0000313" key="2">
    <source>
        <dbReference type="EMBL" id="MFC3995233.1"/>
    </source>
</evidence>
<dbReference type="RefSeq" id="WP_378530172.1">
    <property type="nucleotide sequence ID" value="NZ_JBHSBH010000004.1"/>
</dbReference>
<dbReference type="EMBL" id="JBHSBH010000004">
    <property type="protein sequence ID" value="MFC3995233.1"/>
    <property type="molecule type" value="Genomic_DNA"/>
</dbReference>
<name>A0ABV8FJJ3_9ACTN</name>
<dbReference type="CDD" id="cd11032">
    <property type="entry name" value="P450_EryK-like"/>
    <property type="match status" value="1"/>
</dbReference>
<comment type="similarity">
    <text evidence="1">Belongs to the cytochrome P450 family.</text>
</comment>
<accession>A0ABV8FJJ3</accession>
<dbReference type="PRINTS" id="PR00359">
    <property type="entry name" value="BP450"/>
</dbReference>
<proteinExistence type="inferred from homology"/>
<evidence type="ECO:0000313" key="3">
    <source>
        <dbReference type="Proteomes" id="UP001595847"/>
    </source>
</evidence>
<sequence length="406" mass="45719">MIDSRRSGLSLADQPARYEDLVAWWAHMRGTAPIHYDRTLGYWHVFRYDAVSAVLNDHGVFSSDMRELTPQPKEFAKVAKGAFLGFDPPQHKRLRSLVSKAFTARMIAELEPRISEIAHNLLDAVQGAEQIELIDRFAYPLPLAVIVDILEIPSVDRSRFRKWSDALFFQGRTDQPVIVATPEMLRSIDPTIGEMNAYFLDIIRRRRERPGTDLVSRLATLISDGERLTDEEILGVCGFLLVAGHITTTMLLSSAVLLLAEHRDQAAELRADPDAVPASIEEVLRYRGQLPAAPRRTTRPTTLCGVKIPADQIVLAWLASANLDETAFPRADGFDIHRSPNRHLALGRGIHYCLGAPLARLELRVAMEALLRRWSDFTVLDGVKLEDPRHTIGAKELPLRVRWAHR</sequence>
<dbReference type="Proteomes" id="UP001595847">
    <property type="component" value="Unassembled WGS sequence"/>
</dbReference>